<keyword evidence="3" id="KW-0597">Phosphoprotein</keyword>
<dbReference type="PRINTS" id="PR00344">
    <property type="entry name" value="BCTRLSENSOR"/>
</dbReference>
<dbReference type="EC" id="2.7.13.3" evidence="2"/>
<protein>
    <recommendedName>
        <fullName evidence="2">histidine kinase</fullName>
        <ecNumber evidence="2">2.7.13.3</ecNumber>
    </recommendedName>
</protein>
<dbReference type="KEGG" id="hmr:Hipma_0349"/>
<dbReference type="Pfam" id="PF02518">
    <property type="entry name" value="HATPase_c"/>
    <property type="match status" value="1"/>
</dbReference>
<dbReference type="STRING" id="760142.Hipma_0349"/>
<dbReference type="Gene3D" id="3.30.565.10">
    <property type="entry name" value="Histidine kinase-like ATPase, C-terminal domain"/>
    <property type="match status" value="1"/>
</dbReference>
<evidence type="ECO:0000313" key="5">
    <source>
        <dbReference type="EMBL" id="AEA33326.1"/>
    </source>
</evidence>
<dbReference type="SUPFAM" id="SSF47384">
    <property type="entry name" value="Homodimeric domain of signal transducing histidine kinase"/>
    <property type="match status" value="1"/>
</dbReference>
<evidence type="ECO:0000256" key="2">
    <source>
        <dbReference type="ARBA" id="ARBA00012438"/>
    </source>
</evidence>
<dbReference type="SUPFAM" id="SSF55785">
    <property type="entry name" value="PYP-like sensor domain (PAS domain)"/>
    <property type="match status" value="1"/>
</dbReference>
<dbReference type="SUPFAM" id="SSF55874">
    <property type="entry name" value="ATPase domain of HSP90 chaperone/DNA topoisomerase II/histidine kinase"/>
    <property type="match status" value="1"/>
</dbReference>
<dbReference type="InterPro" id="IPR005467">
    <property type="entry name" value="His_kinase_dom"/>
</dbReference>
<evidence type="ECO:0000313" key="6">
    <source>
        <dbReference type="Proteomes" id="UP000008139"/>
    </source>
</evidence>
<comment type="catalytic activity">
    <reaction evidence="1">
        <text>ATP + protein L-histidine = ADP + protein N-phospho-L-histidine.</text>
        <dbReference type="EC" id="2.7.13.3"/>
    </reaction>
</comment>
<name>F2LTK1_HIPMA</name>
<accession>F2LTK1</accession>
<reference evidence="5 6" key="1">
    <citation type="journal article" date="2011" name="Stand. Genomic Sci.">
        <title>Complete genome sequence of the thermophilic sulfur-reducer Hippea maritima type strain (MH(2)).</title>
        <authorList>
            <person name="Huntemann M."/>
            <person name="Lu M."/>
            <person name="Nolan M."/>
            <person name="Lapidus A."/>
            <person name="Lucas S."/>
            <person name="Hammon N."/>
            <person name="Deshpande S."/>
            <person name="Cheng J.F."/>
            <person name="Tapia R."/>
            <person name="Han C."/>
            <person name="Goodwin L."/>
            <person name="Pitluck S."/>
            <person name="Liolios K."/>
            <person name="Pagani I."/>
            <person name="Ivanova N."/>
            <person name="Ovchinikova G."/>
            <person name="Pati A."/>
            <person name="Chen A."/>
            <person name="Palaniappan K."/>
            <person name="Land M."/>
            <person name="Hauser L."/>
            <person name="Jeffries C.D."/>
            <person name="Detter J.C."/>
            <person name="Brambilla E.M."/>
            <person name="Rohde M."/>
            <person name="Spring S."/>
            <person name="Goker M."/>
            <person name="Woyke T."/>
            <person name="Bristow J."/>
            <person name="Eisen J.A."/>
            <person name="Markowitz V."/>
            <person name="Hugenholtz P."/>
            <person name="Kyrpides N.C."/>
            <person name="Klenk H.P."/>
            <person name="Mavromatis K."/>
        </authorList>
    </citation>
    <scope>NUCLEOTIDE SEQUENCE [LARGE SCALE GENOMIC DNA]</scope>
    <source>
        <strain evidence="6">ATCC 700847 / DSM 10411 / MH2</strain>
    </source>
</reference>
<dbReference type="AlphaFoldDB" id="F2LTK1"/>
<evidence type="ECO:0000256" key="3">
    <source>
        <dbReference type="ARBA" id="ARBA00022553"/>
    </source>
</evidence>
<reference evidence="6" key="2">
    <citation type="submission" date="2011-03" db="EMBL/GenBank/DDBJ databases">
        <title>The complete genome of Hippea maritima DSM 10411.</title>
        <authorList>
            <consortium name="US DOE Joint Genome Institute (JGI-PGF)"/>
            <person name="Lucas S."/>
            <person name="Copeland A."/>
            <person name="Lapidus A."/>
            <person name="Bruce D."/>
            <person name="Goodwin L."/>
            <person name="Pitluck S."/>
            <person name="Peters L."/>
            <person name="Kyrpides N."/>
            <person name="Mavromatis K."/>
            <person name="Pagani I."/>
            <person name="Ivanova N."/>
            <person name="Mikhailova N."/>
            <person name="Lu M."/>
            <person name="Detter J.C."/>
            <person name="Tapia R."/>
            <person name="Han C."/>
            <person name="Land M."/>
            <person name="Hauser L."/>
            <person name="Markowitz V."/>
            <person name="Cheng J.-F."/>
            <person name="Hugenholtz P."/>
            <person name="Woyke T."/>
            <person name="Wu D."/>
            <person name="Spring S."/>
            <person name="Schroeder M."/>
            <person name="Brambilla E."/>
            <person name="Klenk H.-P."/>
            <person name="Eisen J.A."/>
        </authorList>
    </citation>
    <scope>NUCLEOTIDE SEQUENCE [LARGE SCALE GENOMIC DNA]</scope>
    <source>
        <strain evidence="6">ATCC 700847 / DSM 10411 / MH2</strain>
    </source>
</reference>
<dbReference type="InParanoid" id="F2LTK1"/>
<dbReference type="Gene3D" id="1.10.287.130">
    <property type="match status" value="1"/>
</dbReference>
<dbReference type="InterPro" id="IPR036097">
    <property type="entry name" value="HisK_dim/P_sf"/>
</dbReference>
<dbReference type="CDD" id="cd00075">
    <property type="entry name" value="HATPase"/>
    <property type="match status" value="1"/>
</dbReference>
<feature type="domain" description="Histidine kinase" evidence="4">
    <location>
        <begin position="129"/>
        <end position="317"/>
    </location>
</feature>
<dbReference type="RefSeq" id="WP_013681370.1">
    <property type="nucleotide sequence ID" value="NC_015318.1"/>
</dbReference>
<dbReference type="EMBL" id="CP002606">
    <property type="protein sequence ID" value="AEA33326.1"/>
    <property type="molecule type" value="Genomic_DNA"/>
</dbReference>
<dbReference type="PANTHER" id="PTHR43065">
    <property type="entry name" value="SENSOR HISTIDINE KINASE"/>
    <property type="match status" value="1"/>
</dbReference>
<dbReference type="PROSITE" id="PS50109">
    <property type="entry name" value="HIS_KIN"/>
    <property type="match status" value="1"/>
</dbReference>
<gene>
    <name evidence="5" type="ordered locus">Hipma_0349</name>
</gene>
<dbReference type="eggNOG" id="COG4191">
    <property type="taxonomic scope" value="Bacteria"/>
</dbReference>
<evidence type="ECO:0000259" key="4">
    <source>
        <dbReference type="PROSITE" id="PS50109"/>
    </source>
</evidence>
<keyword evidence="6" id="KW-1185">Reference proteome</keyword>
<sequence length="317" mass="35761">MTSLTLEFLNKLNDSIIIFNENGVVADLNKSAKDKFGLEVSTDVRSILKDDDKKIFFENILSLAKKDKGYSNFMRFLNKDGDLIFCWLNVFKYNDYYVFEIFDLTPMERRASAIGDSAYAKVLKYMSQGIAHSIRNPIMSAGGMLSRIKAKLSQQEDDKLINYIEIVEKSLFRIISIIANIEVVSNSFPVSLEKIDLLELVKELSLKYQDKGVEVAGDSKTGVFVYTNRMHLGFIIDEIIKNAIDATQTVEKPKIEIKVFKKGKNAFIEVKDNGKGIEENELPLTTIPFYSTKPSNMGIGLSLAKFLIEGYHGGVND</sequence>
<proteinExistence type="predicted"/>
<dbReference type="SMART" id="SM00387">
    <property type="entry name" value="HATPase_c"/>
    <property type="match status" value="1"/>
</dbReference>
<dbReference type="Proteomes" id="UP000008139">
    <property type="component" value="Chromosome"/>
</dbReference>
<dbReference type="GO" id="GO:0000155">
    <property type="term" value="F:phosphorelay sensor kinase activity"/>
    <property type="evidence" value="ECO:0007669"/>
    <property type="project" value="InterPro"/>
</dbReference>
<organism evidence="5 6">
    <name type="scientific">Hippea maritima (strain ATCC 700847 / DSM 10411 / MH2)</name>
    <dbReference type="NCBI Taxonomy" id="760142"/>
    <lineage>
        <taxon>Bacteria</taxon>
        <taxon>Pseudomonadati</taxon>
        <taxon>Campylobacterota</taxon>
        <taxon>Desulfurellia</taxon>
        <taxon>Desulfurellales</taxon>
        <taxon>Hippeaceae</taxon>
        <taxon>Hippea</taxon>
    </lineage>
</organism>
<dbReference type="InterPro" id="IPR003594">
    <property type="entry name" value="HATPase_dom"/>
</dbReference>
<keyword evidence="5" id="KW-0808">Transferase</keyword>
<dbReference type="InterPro" id="IPR035965">
    <property type="entry name" value="PAS-like_dom_sf"/>
</dbReference>
<dbReference type="InterPro" id="IPR004358">
    <property type="entry name" value="Sig_transdc_His_kin-like_C"/>
</dbReference>
<evidence type="ECO:0000256" key="1">
    <source>
        <dbReference type="ARBA" id="ARBA00000085"/>
    </source>
</evidence>
<keyword evidence="5" id="KW-0418">Kinase</keyword>
<dbReference type="OrthoDB" id="5448087at2"/>
<dbReference type="InterPro" id="IPR036890">
    <property type="entry name" value="HATPase_C_sf"/>
</dbReference>
<dbReference type="CDD" id="cd00082">
    <property type="entry name" value="HisKA"/>
    <property type="match status" value="1"/>
</dbReference>
<dbReference type="InterPro" id="IPR003661">
    <property type="entry name" value="HisK_dim/P_dom"/>
</dbReference>
<dbReference type="HOGENOM" id="CLU_000445_114_39_7"/>